<organism evidence="2">
    <name type="scientific">Anopheles darlingi</name>
    <name type="common">Mosquito</name>
    <dbReference type="NCBI Taxonomy" id="43151"/>
    <lineage>
        <taxon>Eukaryota</taxon>
        <taxon>Metazoa</taxon>
        <taxon>Ecdysozoa</taxon>
        <taxon>Arthropoda</taxon>
        <taxon>Hexapoda</taxon>
        <taxon>Insecta</taxon>
        <taxon>Pterygota</taxon>
        <taxon>Neoptera</taxon>
        <taxon>Endopterygota</taxon>
        <taxon>Diptera</taxon>
        <taxon>Nematocera</taxon>
        <taxon>Culicoidea</taxon>
        <taxon>Culicidae</taxon>
        <taxon>Anophelinae</taxon>
        <taxon>Anopheles</taxon>
    </lineage>
</organism>
<protein>
    <submittedName>
        <fullName evidence="2">Putative secreted protein</fullName>
    </submittedName>
</protein>
<evidence type="ECO:0000313" key="2">
    <source>
        <dbReference type="EMBL" id="MBW71232.1"/>
    </source>
</evidence>
<keyword evidence="1" id="KW-0732">Signal</keyword>
<sequence>MVLLVLLLLMAAATAAADADAGDGGTEGCCDRAARSKWSGRVKRGESCADFVGSFLMSSSSLIRSEQRSCSETSHGDSSEWSSPRLSSPLSCMVSLWHTSNAWPTVRTIRMACDFLFVLNTQHLNTSLLPSRAM</sequence>
<proteinExistence type="predicted"/>
<accession>A0A2M4D0Y6</accession>
<feature type="chain" id="PRO_5014798658" evidence="1">
    <location>
        <begin position="18"/>
        <end position="134"/>
    </location>
</feature>
<evidence type="ECO:0000256" key="1">
    <source>
        <dbReference type="SAM" id="SignalP"/>
    </source>
</evidence>
<dbReference type="AlphaFoldDB" id="A0A2M4D0Y6"/>
<dbReference type="EMBL" id="GGFL01007054">
    <property type="protein sequence ID" value="MBW71232.1"/>
    <property type="molecule type" value="Transcribed_RNA"/>
</dbReference>
<feature type="signal peptide" evidence="1">
    <location>
        <begin position="1"/>
        <end position="17"/>
    </location>
</feature>
<name>A0A2M4D0Y6_ANODA</name>
<reference evidence="2" key="1">
    <citation type="submission" date="2018-01" db="EMBL/GenBank/DDBJ databases">
        <title>An insight into the sialome of Amazonian anophelines.</title>
        <authorList>
            <person name="Ribeiro J.M."/>
            <person name="Scarpassa V."/>
            <person name="Calvo E."/>
        </authorList>
    </citation>
    <scope>NUCLEOTIDE SEQUENCE</scope>
</reference>